<dbReference type="SUPFAM" id="SSF52768">
    <property type="entry name" value="Arginase/deacetylase"/>
    <property type="match status" value="1"/>
</dbReference>
<evidence type="ECO:0000256" key="3">
    <source>
        <dbReference type="ARBA" id="ARBA00022801"/>
    </source>
</evidence>
<dbReference type="AlphaFoldDB" id="A0A6G8KVQ8"/>
<dbReference type="PANTHER" id="PTHR11358:SF26">
    <property type="entry name" value="GUANIDINO ACID HYDROLASE, MITOCHONDRIAL"/>
    <property type="match status" value="1"/>
</dbReference>
<dbReference type="EMBL" id="CP035810">
    <property type="protein sequence ID" value="QIN28897.1"/>
    <property type="molecule type" value="Genomic_DNA"/>
</dbReference>
<dbReference type="GO" id="GO:0033389">
    <property type="term" value="P:putrescine biosynthetic process from arginine, via agmatine"/>
    <property type="evidence" value="ECO:0007669"/>
    <property type="project" value="TreeGrafter"/>
</dbReference>
<dbReference type="NCBIfam" id="TIGR01230">
    <property type="entry name" value="agmatinase"/>
    <property type="match status" value="1"/>
</dbReference>
<evidence type="ECO:0000256" key="2">
    <source>
        <dbReference type="ARBA" id="ARBA00022723"/>
    </source>
</evidence>
<name>A0A6G8KVQ8_9MICO</name>
<comment type="cofactor">
    <cofactor evidence="4">
        <name>Mn(2+)</name>
        <dbReference type="ChEBI" id="CHEBI:29035"/>
    </cofactor>
    <text evidence="4">Binds 2 manganese ions per subunit.</text>
</comment>
<keyword evidence="4" id="KW-0464">Manganese</keyword>
<feature type="binding site" evidence="4">
    <location>
        <position position="168"/>
    </location>
    <ligand>
        <name>Mn(2+)</name>
        <dbReference type="ChEBI" id="CHEBI:29035"/>
        <label>1</label>
    </ligand>
</feature>
<dbReference type="Proteomes" id="UP000501518">
    <property type="component" value="Chromosome"/>
</dbReference>
<dbReference type="InterPro" id="IPR006035">
    <property type="entry name" value="Ureohydrolase"/>
</dbReference>
<dbReference type="RefSeq" id="WP_165883348.1">
    <property type="nucleotide sequence ID" value="NZ_CP035810.1"/>
</dbReference>
<dbReference type="PIRSF" id="PIRSF036979">
    <property type="entry name" value="Arginase"/>
    <property type="match status" value="1"/>
</dbReference>
<keyword evidence="3 5" id="KW-0378">Hydrolase</keyword>
<feature type="binding site" evidence="4">
    <location>
        <position position="164"/>
    </location>
    <ligand>
        <name>Mn(2+)</name>
        <dbReference type="ChEBI" id="CHEBI:29035"/>
        <label>1</label>
    </ligand>
</feature>
<dbReference type="GO" id="GO:0046872">
    <property type="term" value="F:metal ion binding"/>
    <property type="evidence" value="ECO:0007669"/>
    <property type="project" value="UniProtKB-KW"/>
</dbReference>
<dbReference type="InterPro" id="IPR023696">
    <property type="entry name" value="Ureohydrolase_dom_sf"/>
</dbReference>
<dbReference type="PRINTS" id="PR00116">
    <property type="entry name" value="ARGINASE"/>
</dbReference>
<gene>
    <name evidence="7" type="primary">speB</name>
    <name evidence="7" type="ORF">EW640_06090</name>
</gene>
<feature type="binding site" evidence="4">
    <location>
        <position position="255"/>
    </location>
    <ligand>
        <name>Mn(2+)</name>
        <dbReference type="ChEBI" id="CHEBI:29035"/>
        <label>1</label>
    </ligand>
</feature>
<dbReference type="EC" id="3.5.3.11" evidence="7"/>
<accession>A0A6G8KVQ8</accession>
<feature type="region of interest" description="Disordered" evidence="6">
    <location>
        <begin position="1"/>
        <end position="24"/>
    </location>
</feature>
<comment type="similarity">
    <text evidence="1">Belongs to the arginase family. Agmatinase subfamily.</text>
</comment>
<reference evidence="7 8" key="1">
    <citation type="submission" date="2019-02" db="EMBL/GenBank/DDBJ databases">
        <title>Complete Genome Sequence and Methylome Analysis of Brevibacterium luteolum NEB1784.</title>
        <authorList>
            <person name="Fomenkov A."/>
            <person name="Roberts R.J."/>
        </authorList>
    </citation>
    <scope>NUCLEOTIDE SEQUENCE [LARGE SCALE GENOMIC DNA]</scope>
    <source>
        <strain evidence="7 8">NEB1784</strain>
    </source>
</reference>
<organism evidence="7 8">
    <name type="scientific">Brevibacterium luteolum</name>
    <dbReference type="NCBI Taxonomy" id="199591"/>
    <lineage>
        <taxon>Bacteria</taxon>
        <taxon>Bacillati</taxon>
        <taxon>Actinomycetota</taxon>
        <taxon>Actinomycetes</taxon>
        <taxon>Micrococcales</taxon>
        <taxon>Brevibacteriaceae</taxon>
        <taxon>Brevibacterium</taxon>
    </lineage>
</organism>
<dbReference type="InterPro" id="IPR005925">
    <property type="entry name" value="Agmatinase-rel"/>
</dbReference>
<dbReference type="Pfam" id="PF00491">
    <property type="entry name" value="Arginase"/>
    <property type="match status" value="1"/>
</dbReference>
<feature type="compositionally biased region" description="Polar residues" evidence="6">
    <location>
        <begin position="1"/>
        <end position="11"/>
    </location>
</feature>
<dbReference type="CDD" id="cd11592">
    <property type="entry name" value="Agmatinase_PAH"/>
    <property type="match status" value="1"/>
</dbReference>
<dbReference type="PROSITE" id="PS51409">
    <property type="entry name" value="ARGINASE_2"/>
    <property type="match status" value="1"/>
</dbReference>
<dbReference type="NCBIfam" id="NF002564">
    <property type="entry name" value="PRK02190.1"/>
    <property type="match status" value="1"/>
</dbReference>
<feature type="binding site" evidence="4">
    <location>
        <position position="166"/>
    </location>
    <ligand>
        <name>Mn(2+)</name>
        <dbReference type="ChEBI" id="CHEBI:29035"/>
        <label>1</label>
    </ligand>
</feature>
<evidence type="ECO:0000313" key="7">
    <source>
        <dbReference type="EMBL" id="QIN28897.1"/>
    </source>
</evidence>
<dbReference type="PANTHER" id="PTHR11358">
    <property type="entry name" value="ARGINASE/AGMATINASE"/>
    <property type="match status" value="1"/>
</dbReference>
<dbReference type="KEGG" id="blut:EW640_06090"/>
<feature type="binding site" evidence="4">
    <location>
        <position position="141"/>
    </location>
    <ligand>
        <name>Mn(2+)</name>
        <dbReference type="ChEBI" id="CHEBI:29035"/>
        <label>1</label>
    </ligand>
</feature>
<proteinExistence type="inferred from homology"/>
<protein>
    <submittedName>
        <fullName evidence="7">Agmatinase</fullName>
        <ecNumber evidence="7">3.5.3.11</ecNumber>
    </submittedName>
</protein>
<dbReference type="GO" id="GO:0008783">
    <property type="term" value="F:agmatinase activity"/>
    <property type="evidence" value="ECO:0007669"/>
    <property type="project" value="UniProtKB-EC"/>
</dbReference>
<evidence type="ECO:0000256" key="4">
    <source>
        <dbReference type="PIRSR" id="PIRSR036979-1"/>
    </source>
</evidence>
<dbReference type="PROSITE" id="PS01053">
    <property type="entry name" value="ARGINASE_1"/>
    <property type="match status" value="1"/>
</dbReference>
<evidence type="ECO:0000256" key="1">
    <source>
        <dbReference type="ARBA" id="ARBA00009227"/>
    </source>
</evidence>
<evidence type="ECO:0000256" key="6">
    <source>
        <dbReference type="SAM" id="MobiDB-lite"/>
    </source>
</evidence>
<evidence type="ECO:0000313" key="8">
    <source>
        <dbReference type="Proteomes" id="UP000501518"/>
    </source>
</evidence>
<evidence type="ECO:0000256" key="5">
    <source>
        <dbReference type="RuleBase" id="RU003684"/>
    </source>
</evidence>
<feature type="binding site" evidence="4">
    <location>
        <position position="257"/>
    </location>
    <ligand>
        <name>Mn(2+)</name>
        <dbReference type="ChEBI" id="CHEBI:29035"/>
        <label>1</label>
    </ligand>
</feature>
<sequence length="342" mass="36803">MAPHAQNSTARSGRGDGKPVGPVDPTVVPRYAGLGTFARLPQVDRVDDYDIAITGVPFDSGTSYRPGARFGPAAVREASRLLRPGYHCELDVTPVEAVQIVDAGDIACTPYDISRAVEQIEEQARPLLAKDKKLVSIGGDHTIALPLLRAVHHTHGPVALLHFDAHLDTWDAYFDQPITHGTVFRRAFEEGLLVEDRSMHVGIRGPVYDQDDFVRDHEFGFQIIRCSDLDRIGVSAAIDRVKERIGDTPVYVSVDIDVLDPAFAPGTGTPESGGLDARELLGLLRGLGDLNIVAADVVEVAPAYDHADITSLAAATVVFDLLALMVKQKDATGTDRSEGDAS</sequence>
<keyword evidence="2 4" id="KW-0479">Metal-binding</keyword>
<dbReference type="Gene3D" id="3.40.800.10">
    <property type="entry name" value="Ureohydrolase domain"/>
    <property type="match status" value="1"/>
</dbReference>
<dbReference type="InterPro" id="IPR020855">
    <property type="entry name" value="Ureohydrolase_Mn_BS"/>
</dbReference>